<dbReference type="OrthoDB" id="6921389at2759"/>
<keyword evidence="4" id="KW-0460">Magnesium</keyword>
<dbReference type="InterPro" id="IPR000092">
    <property type="entry name" value="Polyprenyl_synt"/>
</dbReference>
<dbReference type="GO" id="GO:0008299">
    <property type="term" value="P:isoprenoid biosynthetic process"/>
    <property type="evidence" value="ECO:0007669"/>
    <property type="project" value="InterPro"/>
</dbReference>
<evidence type="ECO:0000256" key="1">
    <source>
        <dbReference type="ARBA" id="ARBA00012382"/>
    </source>
</evidence>
<reference evidence="6" key="1">
    <citation type="journal article" date="2020" name="Stud. Mycol.">
        <title>101 Dothideomycetes genomes: a test case for predicting lifestyles and emergence of pathogens.</title>
        <authorList>
            <person name="Haridas S."/>
            <person name="Albert R."/>
            <person name="Binder M."/>
            <person name="Bloem J."/>
            <person name="Labutti K."/>
            <person name="Salamov A."/>
            <person name="Andreopoulos B."/>
            <person name="Baker S."/>
            <person name="Barry K."/>
            <person name="Bills G."/>
            <person name="Bluhm B."/>
            <person name="Cannon C."/>
            <person name="Castanera R."/>
            <person name="Culley D."/>
            <person name="Daum C."/>
            <person name="Ezra D."/>
            <person name="Gonzalez J."/>
            <person name="Henrissat B."/>
            <person name="Kuo A."/>
            <person name="Liang C."/>
            <person name="Lipzen A."/>
            <person name="Lutzoni F."/>
            <person name="Magnuson J."/>
            <person name="Mondo S."/>
            <person name="Nolan M."/>
            <person name="Ohm R."/>
            <person name="Pangilinan J."/>
            <person name="Park H.-J."/>
            <person name="Ramirez L."/>
            <person name="Alfaro M."/>
            <person name="Sun H."/>
            <person name="Tritt A."/>
            <person name="Yoshinaga Y."/>
            <person name="Zwiers L.-H."/>
            <person name="Turgeon B."/>
            <person name="Goodwin S."/>
            <person name="Spatafora J."/>
            <person name="Crous P."/>
            <person name="Grigoriev I."/>
        </authorList>
    </citation>
    <scope>NUCLEOTIDE SEQUENCE</scope>
    <source>
        <strain evidence="6">CBS 379.55</strain>
    </source>
</reference>
<organism evidence="6 7">
    <name type="scientific">Westerdykella ornata</name>
    <dbReference type="NCBI Taxonomy" id="318751"/>
    <lineage>
        <taxon>Eukaryota</taxon>
        <taxon>Fungi</taxon>
        <taxon>Dikarya</taxon>
        <taxon>Ascomycota</taxon>
        <taxon>Pezizomycotina</taxon>
        <taxon>Dothideomycetes</taxon>
        <taxon>Pleosporomycetidae</taxon>
        <taxon>Pleosporales</taxon>
        <taxon>Sporormiaceae</taxon>
        <taxon>Westerdykella</taxon>
    </lineage>
</organism>
<dbReference type="Pfam" id="PF00348">
    <property type="entry name" value="polyprenyl_synt"/>
    <property type="match status" value="1"/>
</dbReference>
<accession>A0A6A6JCT6</accession>
<dbReference type="GO" id="GO:0046165">
    <property type="term" value="P:alcohol biosynthetic process"/>
    <property type="evidence" value="ECO:0007669"/>
    <property type="project" value="UniProtKB-ARBA"/>
</dbReference>
<dbReference type="Pfam" id="PF19086">
    <property type="entry name" value="Terpene_syn_C_2"/>
    <property type="match status" value="1"/>
</dbReference>
<evidence type="ECO:0000256" key="4">
    <source>
        <dbReference type="ARBA" id="ARBA00022842"/>
    </source>
</evidence>
<protein>
    <recommendedName>
        <fullName evidence="1">geranylgeranyl diphosphate synthase</fullName>
        <ecNumber evidence="1">2.5.1.29</ecNumber>
    </recommendedName>
</protein>
<evidence type="ECO:0000313" key="7">
    <source>
        <dbReference type="Proteomes" id="UP000800097"/>
    </source>
</evidence>
<name>A0A6A6JCT6_WESOR</name>
<evidence type="ECO:0000256" key="5">
    <source>
        <dbReference type="SAM" id="MobiDB-lite"/>
    </source>
</evidence>
<dbReference type="InterPro" id="IPR033749">
    <property type="entry name" value="Polyprenyl_synt_CS"/>
</dbReference>
<keyword evidence="7" id="KW-1185">Reference proteome</keyword>
<evidence type="ECO:0000313" key="6">
    <source>
        <dbReference type="EMBL" id="KAF2274242.1"/>
    </source>
</evidence>
<dbReference type="AlphaFoldDB" id="A0A6A6JCT6"/>
<keyword evidence="3" id="KW-0479">Metal-binding</keyword>
<keyword evidence="2" id="KW-0808">Transferase</keyword>
<dbReference type="PANTHER" id="PTHR12001:SF72">
    <property type="entry name" value="THIJ_PFPI FAMILY PROTEIN (AFU_ORTHOLOGUE AFUA_3G01210)-RELATED"/>
    <property type="match status" value="1"/>
</dbReference>
<dbReference type="Proteomes" id="UP000800097">
    <property type="component" value="Unassembled WGS sequence"/>
</dbReference>
<dbReference type="GO" id="GO:0046872">
    <property type="term" value="F:metal ion binding"/>
    <property type="evidence" value="ECO:0007669"/>
    <property type="project" value="UniProtKB-KW"/>
</dbReference>
<dbReference type="Gene3D" id="1.10.600.10">
    <property type="entry name" value="Farnesyl Diphosphate Synthase"/>
    <property type="match status" value="2"/>
</dbReference>
<dbReference type="RefSeq" id="XP_033651781.1">
    <property type="nucleotide sequence ID" value="XM_033801998.1"/>
</dbReference>
<dbReference type="SUPFAM" id="SSF48576">
    <property type="entry name" value="Terpenoid synthases"/>
    <property type="match status" value="2"/>
</dbReference>
<evidence type="ECO:0000256" key="2">
    <source>
        <dbReference type="ARBA" id="ARBA00022679"/>
    </source>
</evidence>
<gene>
    <name evidence="6" type="ORF">EI97DRAFT_479004</name>
</gene>
<dbReference type="EMBL" id="ML986504">
    <property type="protein sequence ID" value="KAF2274242.1"/>
    <property type="molecule type" value="Genomic_DNA"/>
</dbReference>
<dbReference type="PROSITE" id="PS00444">
    <property type="entry name" value="POLYPRENYL_SYNTHASE_2"/>
    <property type="match status" value="1"/>
</dbReference>
<proteinExistence type="predicted"/>
<evidence type="ECO:0000256" key="3">
    <source>
        <dbReference type="ARBA" id="ARBA00022723"/>
    </source>
</evidence>
<dbReference type="GO" id="GO:0043386">
    <property type="term" value="P:mycotoxin biosynthetic process"/>
    <property type="evidence" value="ECO:0007669"/>
    <property type="project" value="UniProtKB-ARBA"/>
</dbReference>
<feature type="compositionally biased region" description="Low complexity" evidence="5">
    <location>
        <begin position="372"/>
        <end position="394"/>
    </location>
</feature>
<dbReference type="EC" id="2.5.1.29" evidence="1"/>
<dbReference type="PANTHER" id="PTHR12001">
    <property type="entry name" value="GERANYLGERANYL PYROPHOSPHATE SYNTHASE"/>
    <property type="match status" value="1"/>
</dbReference>
<dbReference type="InterPro" id="IPR008949">
    <property type="entry name" value="Isoprenoid_synthase_dom_sf"/>
</dbReference>
<dbReference type="GeneID" id="54555173"/>
<sequence length="723" mass="81797">MDAQSRSSQWDDVTSYPVDLSQYDTHGLCKNYTLRRHKFEGEANVGCQEARRDWIEYIGPVEQFGNCNPINGNFTAVVFPLCLPERIRMVAYVVEYAFLYDNIVETIRPSNGKDHEPTWKNGPHKTNPALGKKQIEAKMMLKLASTDAACTERLMRVWKEMLSTTVRDQNKHFASLEEYVDFRIIDTGALWTEAIMLWGMGMQLTPEEDQQLAPVVQPCYAALGLANDYFSFDREYAEFKESGADTLTNSVWLHMRWHGVDVETAKDMVKKATSSYEQKFLQRIEELKRTHGPISEKLDRYLRALSYKVSGNIVWSLNCPRYHPEFRYDANAGLENLLTAKHLPAAGNVERSVEVPHNGGLSERRDSSDTVSTFSDGSDTSAGDAASTASSFSSHISHTERKPSESFELSKEIYLSSKHVEAPYEYITSLPSKGVRDAFIDALNIWLDVPEPAVAKIKKVANKLHSASLMLDDIEDSSELRRGKPSTHTVFGVAQTINSANYAIIEAAKDAGEICPDGTNIVLGDLLDLHVGQSYDLCWTRHGSCPSEDEYVEMVTKKTGGLFRLITRLMLSSDIEKFVELIGIHFQIRDDYQNLQSAEASPSLSPLSHSTTNSPFTQYSSRKGFCEDLDEGKFSFPLVHLWNSNPDDLQIREIFQQRRDRGGLSKPHKEIVLERLKASGSLEYTRKTLERLQGQTEVDVGRLEAEMGRENWVIRLLLNKLWI</sequence>
<dbReference type="GO" id="GO:0004311">
    <property type="term" value="F:geranylgeranyl diphosphate synthase activity"/>
    <property type="evidence" value="ECO:0007669"/>
    <property type="project" value="UniProtKB-EC"/>
</dbReference>
<dbReference type="PROSITE" id="PS00723">
    <property type="entry name" value="POLYPRENYL_SYNTHASE_1"/>
    <property type="match status" value="1"/>
</dbReference>
<feature type="region of interest" description="Disordered" evidence="5">
    <location>
        <begin position="349"/>
        <end position="403"/>
    </location>
</feature>